<dbReference type="Proteomes" id="UP001175227">
    <property type="component" value="Unassembled WGS sequence"/>
</dbReference>
<sequence>MLGLSTVGCARAVYAVISTKFPKILMDTRRFEMLASHGFRNYTKECREEVRLLDDFQSAILLQTALYIVAFHQKTYVRMLGFSEERAACGVYGAVSIHWAKVLVDKRNSKSLASHGYAYYVEQCEEEVLRYHCEEPTQYCSDVDYSHNSF</sequence>
<organism evidence="1 2">
    <name type="scientific">Armillaria novae-zelandiae</name>
    <dbReference type="NCBI Taxonomy" id="153914"/>
    <lineage>
        <taxon>Eukaryota</taxon>
        <taxon>Fungi</taxon>
        <taxon>Dikarya</taxon>
        <taxon>Basidiomycota</taxon>
        <taxon>Agaricomycotina</taxon>
        <taxon>Agaricomycetes</taxon>
        <taxon>Agaricomycetidae</taxon>
        <taxon>Agaricales</taxon>
        <taxon>Marasmiineae</taxon>
        <taxon>Physalacriaceae</taxon>
        <taxon>Armillaria</taxon>
    </lineage>
</organism>
<gene>
    <name evidence="1" type="ORF">IW261DRAFT_1063056</name>
</gene>
<proteinExistence type="predicted"/>
<evidence type="ECO:0000313" key="2">
    <source>
        <dbReference type="Proteomes" id="UP001175227"/>
    </source>
</evidence>
<dbReference type="EMBL" id="JAUEPR010000077">
    <property type="protein sequence ID" value="KAK0467430.1"/>
    <property type="molecule type" value="Genomic_DNA"/>
</dbReference>
<reference evidence="1" key="1">
    <citation type="submission" date="2023-06" db="EMBL/GenBank/DDBJ databases">
        <authorList>
            <consortium name="Lawrence Berkeley National Laboratory"/>
            <person name="Ahrendt S."/>
            <person name="Sahu N."/>
            <person name="Indic B."/>
            <person name="Wong-Bajracharya J."/>
            <person name="Merenyi Z."/>
            <person name="Ke H.-M."/>
            <person name="Monk M."/>
            <person name="Kocsube S."/>
            <person name="Drula E."/>
            <person name="Lipzen A."/>
            <person name="Balint B."/>
            <person name="Henrissat B."/>
            <person name="Andreopoulos B."/>
            <person name="Martin F.M."/>
            <person name="Harder C.B."/>
            <person name="Rigling D."/>
            <person name="Ford K.L."/>
            <person name="Foster G.D."/>
            <person name="Pangilinan J."/>
            <person name="Papanicolaou A."/>
            <person name="Barry K."/>
            <person name="LaButti K."/>
            <person name="Viragh M."/>
            <person name="Koriabine M."/>
            <person name="Yan M."/>
            <person name="Riley R."/>
            <person name="Champramary S."/>
            <person name="Plett K.L."/>
            <person name="Tsai I.J."/>
            <person name="Slot J."/>
            <person name="Sipos G."/>
            <person name="Plett J."/>
            <person name="Nagy L.G."/>
            <person name="Grigoriev I.V."/>
        </authorList>
    </citation>
    <scope>NUCLEOTIDE SEQUENCE</scope>
    <source>
        <strain evidence="1">ICMP 16352</strain>
    </source>
</reference>
<accession>A0AA39U5I8</accession>
<name>A0AA39U5I8_9AGAR</name>
<dbReference type="AlphaFoldDB" id="A0AA39U5I8"/>
<evidence type="ECO:0000313" key="1">
    <source>
        <dbReference type="EMBL" id="KAK0467430.1"/>
    </source>
</evidence>
<protein>
    <submittedName>
        <fullName evidence="1">Uncharacterized protein</fullName>
    </submittedName>
</protein>
<comment type="caution">
    <text evidence="1">The sequence shown here is derived from an EMBL/GenBank/DDBJ whole genome shotgun (WGS) entry which is preliminary data.</text>
</comment>
<keyword evidence="2" id="KW-1185">Reference proteome</keyword>